<dbReference type="AlphaFoldDB" id="A0A4U6X4Y8"/>
<dbReference type="PANTHER" id="PTHR43319">
    <property type="entry name" value="BETA-LACTAMASE-RELATED"/>
    <property type="match status" value="1"/>
</dbReference>
<dbReference type="InterPro" id="IPR012338">
    <property type="entry name" value="Beta-lactam/transpept-like"/>
</dbReference>
<name>A0A4U6X4Y8_9PEZI</name>
<dbReference type="InterPro" id="IPR001466">
    <property type="entry name" value="Beta-lactam-related"/>
</dbReference>
<comment type="caution">
    <text evidence="2">The sequence shown here is derived from an EMBL/GenBank/DDBJ whole genome shotgun (WGS) entry which is preliminary data.</text>
</comment>
<dbReference type="PANTHER" id="PTHR43319:SF3">
    <property type="entry name" value="BETA-LACTAMASE-RELATED DOMAIN-CONTAINING PROTEIN"/>
    <property type="match status" value="1"/>
</dbReference>
<reference evidence="2 3" key="1">
    <citation type="journal article" date="2019" name="PLoS ONE">
        <title>Comparative genome analysis indicates high evolutionary potential of pathogenicity genes in Colletotrichum tanaceti.</title>
        <authorList>
            <person name="Lelwala R.V."/>
            <person name="Korhonen P.K."/>
            <person name="Young N.D."/>
            <person name="Scott J.B."/>
            <person name="Ades P.A."/>
            <person name="Gasser R.B."/>
            <person name="Taylor P.W.J."/>
        </authorList>
    </citation>
    <scope>NUCLEOTIDE SEQUENCE [LARGE SCALE GENOMIC DNA]</scope>
    <source>
        <strain evidence="2">BRIP57314</strain>
    </source>
</reference>
<dbReference type="STRING" id="1306861.A0A4U6X4Y8"/>
<protein>
    <submittedName>
        <fullName evidence="2">Beta-lactamase domain-containing protein 2</fullName>
    </submittedName>
</protein>
<dbReference type="SUPFAM" id="SSF56601">
    <property type="entry name" value="beta-lactamase/transpeptidase-like"/>
    <property type="match status" value="1"/>
</dbReference>
<dbReference type="Proteomes" id="UP000310108">
    <property type="component" value="Unassembled WGS sequence"/>
</dbReference>
<gene>
    <name evidence="2" type="primary">lact-2</name>
    <name evidence="2" type="ORF">CTA1_12343</name>
</gene>
<organism evidence="2 3">
    <name type="scientific">Colletotrichum tanaceti</name>
    <dbReference type="NCBI Taxonomy" id="1306861"/>
    <lineage>
        <taxon>Eukaryota</taxon>
        <taxon>Fungi</taxon>
        <taxon>Dikarya</taxon>
        <taxon>Ascomycota</taxon>
        <taxon>Pezizomycotina</taxon>
        <taxon>Sordariomycetes</taxon>
        <taxon>Hypocreomycetidae</taxon>
        <taxon>Glomerellales</taxon>
        <taxon>Glomerellaceae</taxon>
        <taxon>Colletotrichum</taxon>
        <taxon>Colletotrichum destructivum species complex</taxon>
    </lineage>
</organism>
<feature type="domain" description="Beta-lactamase-related" evidence="1">
    <location>
        <begin position="17"/>
        <end position="373"/>
    </location>
</feature>
<evidence type="ECO:0000313" key="3">
    <source>
        <dbReference type="Proteomes" id="UP000310108"/>
    </source>
</evidence>
<dbReference type="Pfam" id="PF00144">
    <property type="entry name" value="Beta-lactamase"/>
    <property type="match status" value="1"/>
</dbReference>
<keyword evidence="3" id="KW-1185">Reference proteome</keyword>
<dbReference type="Gene3D" id="3.40.710.10">
    <property type="entry name" value="DD-peptidase/beta-lactamase superfamily"/>
    <property type="match status" value="1"/>
</dbReference>
<dbReference type="EMBL" id="PJEX01000450">
    <property type="protein sequence ID" value="TKW50013.1"/>
    <property type="molecule type" value="Genomic_DNA"/>
</dbReference>
<evidence type="ECO:0000313" key="2">
    <source>
        <dbReference type="EMBL" id="TKW50013.1"/>
    </source>
</evidence>
<evidence type="ECO:0000259" key="1">
    <source>
        <dbReference type="Pfam" id="PF00144"/>
    </source>
</evidence>
<proteinExistence type="predicted"/>
<sequence length="397" mass="42651">MAQAQAHGTCDPKFQGVRDRFQQLLESGQELGASLTVTIDGEEAVNLWGGHADAARTRPWNEDTIVNVFSTTKTIAALAVLLLIDDGQLDPDDKVAEYWPEFAANGKADIRVRHLLSHTAGLAAFEDPVDFPGLCDFDAAVARLEKQAPQWEPGTASGYHCWTYGFPIGELVRRRTGLSLRDFVSQRIAAPLGADFQIGAREEDWPRVADLVPPPPPPPSPPSGFIPVSAPDPDSLLAKILRPIPDASFAGTASWRRADIGAANGHSNSRAIAKIWSTALTLADDSRRLLSPRTVDLVFTEQAYGTDLFFGVPARFGMGLGLRGDGDAVADAWLPEGRLGFWGGWGGSLVINDVDRHLTIAYAMNKMESGSAGNDAVRSYVAEVYKALGVPIPGGKL</sequence>
<accession>A0A4U6X4Y8</accession>
<dbReference type="InterPro" id="IPR052907">
    <property type="entry name" value="Beta-lactamase/esterase"/>
</dbReference>